<comment type="caution">
    <text evidence="3">The sequence shown here is derived from an EMBL/GenBank/DDBJ whole genome shotgun (WGS) entry which is preliminary data.</text>
</comment>
<evidence type="ECO:0000313" key="3">
    <source>
        <dbReference type="EMBL" id="CAL4063294.1"/>
    </source>
</evidence>
<organism evidence="3 4">
    <name type="scientific">Meganyctiphanes norvegica</name>
    <name type="common">Northern krill</name>
    <name type="synonym">Thysanopoda norvegica</name>
    <dbReference type="NCBI Taxonomy" id="48144"/>
    <lineage>
        <taxon>Eukaryota</taxon>
        <taxon>Metazoa</taxon>
        <taxon>Ecdysozoa</taxon>
        <taxon>Arthropoda</taxon>
        <taxon>Crustacea</taxon>
        <taxon>Multicrustacea</taxon>
        <taxon>Malacostraca</taxon>
        <taxon>Eumalacostraca</taxon>
        <taxon>Eucarida</taxon>
        <taxon>Euphausiacea</taxon>
        <taxon>Euphausiidae</taxon>
        <taxon>Meganyctiphanes</taxon>
    </lineage>
</organism>
<feature type="domain" description="Fibronectin type-III" evidence="2">
    <location>
        <begin position="173"/>
        <end position="268"/>
    </location>
</feature>
<dbReference type="SMART" id="SM00060">
    <property type="entry name" value="FN3"/>
    <property type="match status" value="5"/>
</dbReference>
<dbReference type="Proteomes" id="UP001497623">
    <property type="component" value="Unassembled WGS sequence"/>
</dbReference>
<sequence length="718" mass="80675">IQIPEDRVREQDGFYRLHYSPPQGKPGPNSTFTPIEVANGIELTRALPGTKYDFQLYYTNDTIDDYPTWTASITTVPPPPSNLSIDVISGQMVKVSWEPPKIGGYSAFKLKLIPLSEELQNSVRNVVISEGQLPFNLRELTPGASYELQLYTLYDNKESAAYISSNFTTRPNAPGRFIVWYRNETTMLVLWQPPYPPGIYSHYRVSIDPKDAVNSVLTVKKDGDPPGPAQAPFHGLVPGRAYNITVETVSGNMISQPTTAQYRTIPLSPRNVTFDPRHITSDSFMVAWQAPKNNGEFDKYSLSIGADKGAPLLIGADRPREAQFSTSYNLEPGHFYTVLVKTISGNVASWPTTGNVTTIFTRLNKQIDQQQRWWLTTRRRQNQIFKIVYQEQGSYNGDSRTSVVTEEFTIAELYPGRNYSVSVSAVSNGIESAETTEWVLTKPASPIIEELQPIPRGLNISWKSDVTSKQEKYAVIYTRNDTVESVTRQISTSHVLLDDLFPGAGYHIKVFAISHGMWSDPHIYTQAVYPNPVRNLTIIETSNTTVSLGWQPPIESLFSHYVVRYRAQDDKTWEELPPVNRSHATVAPLLPGERYVIQYIGVGTYSSYKLLDLTVGVIQCPFRHLIVPFWEVISITFFCSRPHCAVVGYGVAWNKQAVDHERRPGYILKCDAVEGGDRISVRLGSPGRGKHTLFGVYLQIHVASIFSEGFGCRKRDII</sequence>
<dbReference type="Gene3D" id="2.60.40.10">
    <property type="entry name" value="Immunoglobulins"/>
    <property type="match status" value="6"/>
</dbReference>
<feature type="domain" description="Fibronectin type-III" evidence="2">
    <location>
        <begin position="442"/>
        <end position="531"/>
    </location>
</feature>
<evidence type="ECO:0000259" key="2">
    <source>
        <dbReference type="PROSITE" id="PS50853"/>
    </source>
</evidence>
<name>A0AAV2PQT7_MEGNR</name>
<gene>
    <name evidence="3" type="ORF">MNOR_LOCUS3257</name>
</gene>
<dbReference type="PROSITE" id="PS50853">
    <property type="entry name" value="FN3"/>
    <property type="match status" value="4"/>
</dbReference>
<feature type="domain" description="Fibronectin type-III" evidence="2">
    <location>
        <begin position="532"/>
        <end position="623"/>
    </location>
</feature>
<dbReference type="InterPro" id="IPR003961">
    <property type="entry name" value="FN3_dom"/>
</dbReference>
<dbReference type="PANTHER" id="PTHR46708">
    <property type="entry name" value="TENASCIN"/>
    <property type="match status" value="1"/>
</dbReference>
<dbReference type="EMBL" id="CAXKWB010001094">
    <property type="protein sequence ID" value="CAL4063294.1"/>
    <property type="molecule type" value="Genomic_DNA"/>
</dbReference>
<dbReference type="PANTHER" id="PTHR46708:SF2">
    <property type="entry name" value="FIBRONECTIN TYPE-III DOMAIN-CONTAINING PROTEIN"/>
    <property type="match status" value="1"/>
</dbReference>
<dbReference type="Pfam" id="PF00041">
    <property type="entry name" value="fn3"/>
    <property type="match status" value="5"/>
</dbReference>
<proteinExistence type="predicted"/>
<dbReference type="InterPro" id="IPR036116">
    <property type="entry name" value="FN3_sf"/>
</dbReference>
<evidence type="ECO:0000313" key="4">
    <source>
        <dbReference type="Proteomes" id="UP001497623"/>
    </source>
</evidence>
<keyword evidence="1" id="KW-0677">Repeat</keyword>
<keyword evidence="4" id="KW-1185">Reference proteome</keyword>
<evidence type="ECO:0000256" key="1">
    <source>
        <dbReference type="ARBA" id="ARBA00022737"/>
    </source>
</evidence>
<dbReference type="InterPro" id="IPR013783">
    <property type="entry name" value="Ig-like_fold"/>
</dbReference>
<dbReference type="AlphaFoldDB" id="A0AAV2PQT7"/>
<dbReference type="InterPro" id="IPR050991">
    <property type="entry name" value="ECM_Regulatory_Proteins"/>
</dbReference>
<reference evidence="3 4" key="1">
    <citation type="submission" date="2024-05" db="EMBL/GenBank/DDBJ databases">
        <authorList>
            <person name="Wallberg A."/>
        </authorList>
    </citation>
    <scope>NUCLEOTIDE SEQUENCE [LARGE SCALE GENOMIC DNA]</scope>
</reference>
<protein>
    <recommendedName>
        <fullName evidence="2">Fibronectin type-III domain-containing protein</fullName>
    </recommendedName>
</protein>
<accession>A0AAV2PQT7</accession>
<dbReference type="CDD" id="cd00063">
    <property type="entry name" value="FN3"/>
    <property type="match status" value="5"/>
</dbReference>
<feature type="non-terminal residue" evidence="3">
    <location>
        <position position="1"/>
    </location>
</feature>
<feature type="domain" description="Fibronectin type-III" evidence="2">
    <location>
        <begin position="79"/>
        <end position="172"/>
    </location>
</feature>
<feature type="non-terminal residue" evidence="3">
    <location>
        <position position="718"/>
    </location>
</feature>
<dbReference type="SUPFAM" id="SSF49265">
    <property type="entry name" value="Fibronectin type III"/>
    <property type="match status" value="4"/>
</dbReference>